<evidence type="ECO:0000256" key="1">
    <source>
        <dbReference type="ARBA" id="ARBA00001936"/>
    </source>
</evidence>
<evidence type="ECO:0000256" key="8">
    <source>
        <dbReference type="ARBA" id="ARBA00022679"/>
    </source>
</evidence>
<dbReference type="FunFam" id="3.90.550.50:FF:000017">
    <property type="entry name" value="Glycoprotein-N-acetylgalactosamine 3-beta-galactosyltransferase 1"/>
    <property type="match status" value="1"/>
</dbReference>
<sequence>MRGPNKGILGALICGVCVGFLSAYALLSLSASSEWIRPYSLFYNRAERGPILTHREVGPEAVIGDHSQHERAHRGEGELAEEISKKVRILCWIMTQPANHETKAKHVKATWGKRCNVLLFMSSKEDPSLPTVALNVKEDRNHLWDKTREAFRYIHRHHLNDADWFLKADDDTYVVVENLRYMLLERDPQEPVYFGCRFNKFVKQGYMSGGAGYVLSREAVERFVEKALPNPMSCPVFEGSEDVGMGKCLYAVGVEAGDSRDELGRWRFFPFIPEHHLIPGFIGKDTWFWSYVYYNYTEGLGCCSDTAVSFHYVAPNLMYILEYLIYHLRPYGIVPFSQHDRHETRGDTGQAETHVSIPTVIP</sequence>
<feature type="region of interest" description="Disordered" evidence="23">
    <location>
        <begin position="342"/>
        <end position="362"/>
    </location>
</feature>
<evidence type="ECO:0000256" key="22">
    <source>
        <dbReference type="ARBA" id="ARBA00059245"/>
    </source>
</evidence>
<dbReference type="OrthoDB" id="414175at2759"/>
<dbReference type="GO" id="GO:0000166">
    <property type="term" value="F:nucleotide binding"/>
    <property type="evidence" value="ECO:0007669"/>
    <property type="project" value="UniProtKB-KW"/>
</dbReference>
<evidence type="ECO:0000256" key="13">
    <source>
        <dbReference type="ARBA" id="ARBA00022989"/>
    </source>
</evidence>
<reference evidence="25" key="1">
    <citation type="submission" date="2020-11" db="EMBL/GenBank/DDBJ databases">
        <authorList>
            <person name="Tran Van P."/>
        </authorList>
    </citation>
    <scope>NUCLEOTIDE SEQUENCE</scope>
</reference>
<keyword evidence="7" id="KW-0328">Glycosyltransferase</keyword>
<evidence type="ECO:0000256" key="2">
    <source>
        <dbReference type="ARBA" id="ARBA00004606"/>
    </source>
</evidence>
<evidence type="ECO:0000256" key="10">
    <source>
        <dbReference type="ARBA" id="ARBA00022723"/>
    </source>
</evidence>
<comment type="function">
    <text evidence="22">Glycosyltransferase that generates the core 1 O-glycan Gal-beta1-3GalNAc-alpha1-Ser/Thr (T antigen), which is a precursor for many extended O-glycans in glycoproteins.</text>
</comment>
<proteinExistence type="inferred from homology"/>
<evidence type="ECO:0000259" key="24">
    <source>
        <dbReference type="Pfam" id="PF02434"/>
    </source>
</evidence>
<comment type="similarity">
    <text evidence="4">Belongs to the glycosyltransferase 31 family. Beta3-Gal-T subfamily.</text>
</comment>
<evidence type="ECO:0000256" key="15">
    <source>
        <dbReference type="ARBA" id="ARBA00023157"/>
    </source>
</evidence>
<dbReference type="UniPathway" id="UPA00378"/>
<feature type="domain" description="Fringe-like glycosyltransferase" evidence="24">
    <location>
        <begin position="89"/>
        <end position="253"/>
    </location>
</feature>
<dbReference type="GO" id="GO:0016020">
    <property type="term" value="C:membrane"/>
    <property type="evidence" value="ECO:0007669"/>
    <property type="project" value="UniProtKB-SubCell"/>
</dbReference>
<evidence type="ECO:0000256" key="4">
    <source>
        <dbReference type="ARBA" id="ARBA00006462"/>
    </source>
</evidence>
<evidence type="ECO:0000256" key="6">
    <source>
        <dbReference type="ARBA" id="ARBA00012557"/>
    </source>
</evidence>
<evidence type="ECO:0000256" key="20">
    <source>
        <dbReference type="ARBA" id="ARBA00042009"/>
    </source>
</evidence>
<protein>
    <recommendedName>
        <fullName evidence="18">Glycoprotein-N-acetylgalactosamine 3-beta-galactosyltransferase 1</fullName>
        <ecNumber evidence="6">2.4.1.122</ecNumber>
    </recommendedName>
    <alternativeName>
        <fullName evidence="20">Core 1 O-glycan T-synthase</fullName>
    </alternativeName>
    <alternativeName>
        <fullName evidence="21">Core 1 UDP-galactose:N-acetylgalactosamine-alpha-R beta 1,3-galactosyltransferase 1</fullName>
    </alternativeName>
    <alternativeName>
        <fullName evidence="19">Core 1 beta1,3-galactosyltransferase 1</fullName>
    </alternativeName>
</protein>
<dbReference type="PANTHER" id="PTHR23033:SF14">
    <property type="entry name" value="GLYCOPROTEIN-N-ACETYLGALACTOSAMINE 3-BETA-GALACTOSYLTRANSFERASE 1-RELATED"/>
    <property type="match status" value="1"/>
</dbReference>
<comment type="cofactor">
    <cofactor evidence="1">
        <name>Mn(2+)</name>
        <dbReference type="ChEBI" id="CHEBI:29035"/>
    </cofactor>
</comment>
<dbReference type="EMBL" id="CAJPEV010002979">
    <property type="protein sequence ID" value="CAG0898583.1"/>
    <property type="molecule type" value="Genomic_DNA"/>
</dbReference>
<name>A0A7R9AAL4_9CRUS</name>
<evidence type="ECO:0000256" key="3">
    <source>
        <dbReference type="ARBA" id="ARBA00004922"/>
    </source>
</evidence>
<evidence type="ECO:0000313" key="25">
    <source>
        <dbReference type="EMBL" id="CAD7250638.1"/>
    </source>
</evidence>
<evidence type="ECO:0000256" key="12">
    <source>
        <dbReference type="ARBA" id="ARBA00022968"/>
    </source>
</evidence>
<comment type="pathway">
    <text evidence="3">Protein modification; protein glycosylation.</text>
</comment>
<evidence type="ECO:0000256" key="7">
    <source>
        <dbReference type="ARBA" id="ARBA00022676"/>
    </source>
</evidence>
<dbReference type="InterPro" id="IPR003378">
    <property type="entry name" value="Fringe-like_glycosylTrfase"/>
</dbReference>
<keyword evidence="26" id="KW-1185">Reference proteome</keyword>
<dbReference type="EC" id="2.4.1.122" evidence="6"/>
<dbReference type="GO" id="GO:0030145">
    <property type="term" value="F:manganese ion binding"/>
    <property type="evidence" value="ECO:0007669"/>
    <property type="project" value="UniProtKB-ARBA"/>
</dbReference>
<keyword evidence="14" id="KW-0472">Membrane</keyword>
<comment type="subcellular location">
    <subcellularLocation>
        <location evidence="2">Membrane</location>
        <topology evidence="2">Single-pass type II membrane protein</topology>
    </subcellularLocation>
</comment>
<evidence type="ECO:0000256" key="9">
    <source>
        <dbReference type="ARBA" id="ARBA00022692"/>
    </source>
</evidence>
<keyword evidence="12" id="KW-0735">Signal-anchor</keyword>
<keyword evidence="16" id="KW-0325">Glycoprotein</keyword>
<accession>A0A7R9AAL4</accession>
<comment type="subunit">
    <text evidence="5">Homodimer; disulfide-linked.</text>
</comment>
<dbReference type="Pfam" id="PF02434">
    <property type="entry name" value="Fringe"/>
    <property type="match status" value="1"/>
</dbReference>
<evidence type="ECO:0000256" key="19">
    <source>
        <dbReference type="ARBA" id="ARBA00041226"/>
    </source>
</evidence>
<evidence type="ECO:0000256" key="21">
    <source>
        <dbReference type="ARBA" id="ARBA00043065"/>
    </source>
</evidence>
<evidence type="ECO:0000256" key="17">
    <source>
        <dbReference type="ARBA" id="ARBA00023211"/>
    </source>
</evidence>
<evidence type="ECO:0000256" key="18">
    <source>
        <dbReference type="ARBA" id="ARBA00040898"/>
    </source>
</evidence>
<keyword evidence="17" id="KW-0464">Manganese</keyword>
<evidence type="ECO:0000256" key="5">
    <source>
        <dbReference type="ARBA" id="ARBA00011748"/>
    </source>
</evidence>
<evidence type="ECO:0000256" key="23">
    <source>
        <dbReference type="SAM" id="MobiDB-lite"/>
    </source>
</evidence>
<keyword evidence="8" id="KW-0808">Transferase</keyword>
<dbReference type="Gene3D" id="3.90.550.50">
    <property type="match status" value="1"/>
</dbReference>
<dbReference type="GO" id="GO:0016263">
    <property type="term" value="F:glycoprotein-N-acetylgalactosamine 3-beta-galactosyltransferase activity"/>
    <property type="evidence" value="ECO:0007669"/>
    <property type="project" value="UniProtKB-EC"/>
</dbReference>
<keyword evidence="9" id="KW-0812">Transmembrane</keyword>
<keyword evidence="15" id="KW-1015">Disulfide bond</keyword>
<dbReference type="EMBL" id="LR902496">
    <property type="protein sequence ID" value="CAD7250638.1"/>
    <property type="molecule type" value="Genomic_DNA"/>
</dbReference>
<evidence type="ECO:0000256" key="14">
    <source>
        <dbReference type="ARBA" id="ARBA00023136"/>
    </source>
</evidence>
<keyword evidence="10" id="KW-0479">Metal-binding</keyword>
<organism evidence="25">
    <name type="scientific">Darwinula stevensoni</name>
    <dbReference type="NCBI Taxonomy" id="69355"/>
    <lineage>
        <taxon>Eukaryota</taxon>
        <taxon>Metazoa</taxon>
        <taxon>Ecdysozoa</taxon>
        <taxon>Arthropoda</taxon>
        <taxon>Crustacea</taxon>
        <taxon>Oligostraca</taxon>
        <taxon>Ostracoda</taxon>
        <taxon>Podocopa</taxon>
        <taxon>Podocopida</taxon>
        <taxon>Darwinulocopina</taxon>
        <taxon>Darwinuloidea</taxon>
        <taxon>Darwinulidae</taxon>
        <taxon>Darwinula</taxon>
    </lineage>
</organism>
<keyword evidence="11" id="KW-0547">Nucleotide-binding</keyword>
<evidence type="ECO:0000256" key="16">
    <source>
        <dbReference type="ARBA" id="ARBA00023180"/>
    </source>
</evidence>
<gene>
    <name evidence="25" type="ORF">DSTB1V02_LOCUS10408</name>
</gene>
<evidence type="ECO:0000313" key="26">
    <source>
        <dbReference type="Proteomes" id="UP000677054"/>
    </source>
</evidence>
<evidence type="ECO:0000256" key="11">
    <source>
        <dbReference type="ARBA" id="ARBA00022741"/>
    </source>
</evidence>
<dbReference type="PANTHER" id="PTHR23033">
    <property type="entry name" value="BETA1,3-GALACTOSYLTRANSFERASE"/>
    <property type="match status" value="1"/>
</dbReference>
<dbReference type="AlphaFoldDB" id="A0A7R9AAL4"/>
<dbReference type="Proteomes" id="UP000677054">
    <property type="component" value="Unassembled WGS sequence"/>
</dbReference>
<dbReference type="InterPro" id="IPR026050">
    <property type="entry name" value="C1GALT1/C1GALT1_chp1"/>
</dbReference>
<keyword evidence="13" id="KW-1133">Transmembrane helix</keyword>